<reference evidence="2" key="1">
    <citation type="journal article" date="2014" name="Int. J. Syst. Evol. Microbiol.">
        <title>Complete genome sequence of Corynebacterium casei LMG S-19264T (=DSM 44701T), isolated from a smear-ripened cheese.</title>
        <authorList>
            <consortium name="US DOE Joint Genome Institute (JGI-PGF)"/>
            <person name="Walter F."/>
            <person name="Albersmeier A."/>
            <person name="Kalinowski J."/>
            <person name="Ruckert C."/>
        </authorList>
    </citation>
    <scope>NUCLEOTIDE SEQUENCE</scope>
    <source>
        <strain evidence="2">JCM 11219</strain>
    </source>
</reference>
<proteinExistence type="predicted"/>
<keyword evidence="4" id="KW-1185">Reference proteome</keyword>
<dbReference type="Proteomes" id="UP000657075">
    <property type="component" value="Unassembled WGS sequence"/>
</dbReference>
<evidence type="ECO:0000313" key="3">
    <source>
        <dbReference type="Proteomes" id="UP000657075"/>
    </source>
</evidence>
<dbReference type="EMBL" id="AP026830">
    <property type="protein sequence ID" value="BDR93235.1"/>
    <property type="molecule type" value="Genomic_DNA"/>
</dbReference>
<dbReference type="EMBL" id="BMNM01000005">
    <property type="protein sequence ID" value="GGI78635.1"/>
    <property type="molecule type" value="Genomic_DNA"/>
</dbReference>
<dbReference type="AlphaFoldDB" id="A0A830E3J3"/>
<reference evidence="1" key="4">
    <citation type="journal article" date="2023" name="Microbiol. Resour. Announc.">
        <title>Complete Genome Sequence of Vulcanisaeta souniana Strain IC-059, a Hyperthermophilic Archaeon Isolated from Hot Spring Water in Japan.</title>
        <authorList>
            <person name="Kato S."/>
            <person name="Itoh T."/>
            <person name="Wu L."/>
            <person name="Ma J."/>
            <person name="Ohkuma M."/>
        </authorList>
    </citation>
    <scope>NUCLEOTIDE SEQUENCE</scope>
    <source>
        <strain evidence="1">JCM 11219</strain>
    </source>
</reference>
<protein>
    <submittedName>
        <fullName evidence="2">Uncharacterized protein</fullName>
    </submittedName>
</protein>
<organism evidence="2 3">
    <name type="scientific">Vulcanisaeta souniana JCM 11219</name>
    <dbReference type="NCBI Taxonomy" id="1293586"/>
    <lineage>
        <taxon>Archaea</taxon>
        <taxon>Thermoproteota</taxon>
        <taxon>Thermoprotei</taxon>
        <taxon>Thermoproteales</taxon>
        <taxon>Thermoproteaceae</taxon>
        <taxon>Vulcanisaeta</taxon>
    </lineage>
</organism>
<sequence length="638" mass="68167">MRLPTLLLIGAVIIALALGANLHAQGMATQTVTTNNASSSISVGSSGLITSYNVHLLIAEHWVTALNASGINSTTVVELINKAEAYASEGDYVDAIATLNSAIKLATGLMAGVNYNVTQSVLNNLHEMATSVNSTVINNLANNETIANFVIKTLSSPVINGTPIIMNVVLTALSNARTLLGANATPGTLTGLSTAIYILTSVSNNLSNASIYSNATAKELAILRAELTMASLLLPVKERGTVIIYIVTPRLEQLNASAFASLRQLSMELNTTLPKPQQLAQCYLQLRELLNSLTNSSTGETYVNTSELLNEYSSCLAQTNALINASNTTHALIAGFINASNELNSEGLTNLTPYVLNAYNQCRYELLNAFNSGNITLIKQTLEQCRLRLHDYMYNLQYAGQVMNITRGYLYYVNSTISNLVRQYGISGVTPTLCYVKLNNSVMSNITSILREALNGTITPIEAQYLINEYLNSLLNSSQSMVAGCLGINIGPPRIHVPTSAWNTTLPVVTGKMLIYDNGTSRLIINVVNPTQTAIYITGLGIGGLSCKFSSIITIGGNAHGSIEASLITANYEFIGMENIGVFGSISAPQGITASCTGQLLSPYSPAVINGELYLGNGGNVTFYIITMNLNNMVNYGW</sequence>
<dbReference type="GeneID" id="76207870"/>
<gene>
    <name evidence="2" type="ORF">GCM10007112_14360</name>
    <name evidence="1" type="ORF">Vsou_23280</name>
</gene>
<reference evidence="2" key="2">
    <citation type="submission" date="2020-09" db="EMBL/GenBank/DDBJ databases">
        <authorList>
            <person name="Sun Q."/>
            <person name="Ohkuma M."/>
        </authorList>
    </citation>
    <scope>NUCLEOTIDE SEQUENCE</scope>
    <source>
        <strain evidence="2">JCM 11219</strain>
    </source>
</reference>
<dbReference type="Proteomes" id="UP001060771">
    <property type="component" value="Chromosome"/>
</dbReference>
<evidence type="ECO:0000313" key="1">
    <source>
        <dbReference type="EMBL" id="BDR93235.1"/>
    </source>
</evidence>
<name>A0A830E3J3_9CREN</name>
<accession>A0A830E3J3</accession>
<dbReference type="OrthoDB" id="28806at2157"/>
<evidence type="ECO:0000313" key="4">
    <source>
        <dbReference type="Proteomes" id="UP001060771"/>
    </source>
</evidence>
<evidence type="ECO:0000313" key="2">
    <source>
        <dbReference type="EMBL" id="GGI78635.1"/>
    </source>
</evidence>
<reference evidence="4" key="3">
    <citation type="submission" date="2022-09" db="EMBL/GenBank/DDBJ databases">
        <title>Complete genome sequence of Vulcanisaeta souniana.</title>
        <authorList>
            <person name="Kato S."/>
            <person name="Itoh T."/>
            <person name="Ohkuma M."/>
        </authorList>
    </citation>
    <scope>NUCLEOTIDE SEQUENCE [LARGE SCALE GENOMIC DNA]</scope>
    <source>
        <strain evidence="4">JCM 11219</strain>
    </source>
</reference>
<dbReference type="RefSeq" id="WP_188603328.1">
    <property type="nucleotide sequence ID" value="NZ_AP026830.1"/>
</dbReference>